<keyword evidence="1" id="KW-0812">Transmembrane</keyword>
<evidence type="ECO:0000256" key="1">
    <source>
        <dbReference type="SAM" id="Phobius"/>
    </source>
</evidence>
<keyword evidence="1" id="KW-0472">Membrane</keyword>
<protein>
    <submittedName>
        <fullName evidence="4">Bifunctional protein Aas</fullName>
    </submittedName>
</protein>
<dbReference type="AlphaFoldDB" id="A0A5C5V8D9"/>
<dbReference type="CDD" id="cd07989">
    <property type="entry name" value="LPLAT_AGPAT-like"/>
    <property type="match status" value="1"/>
</dbReference>
<evidence type="ECO:0000259" key="3">
    <source>
        <dbReference type="Pfam" id="PF00550"/>
    </source>
</evidence>
<proteinExistence type="predicted"/>
<dbReference type="InterPro" id="IPR042099">
    <property type="entry name" value="ANL_N_sf"/>
</dbReference>
<dbReference type="SUPFAM" id="SSF47336">
    <property type="entry name" value="ACP-like"/>
    <property type="match status" value="1"/>
</dbReference>
<evidence type="ECO:0000313" key="5">
    <source>
        <dbReference type="Proteomes" id="UP000318878"/>
    </source>
</evidence>
<dbReference type="Proteomes" id="UP000318878">
    <property type="component" value="Unassembled WGS sequence"/>
</dbReference>
<keyword evidence="1" id="KW-1133">Transmembrane helix</keyword>
<evidence type="ECO:0000259" key="2">
    <source>
        <dbReference type="Pfam" id="PF00501"/>
    </source>
</evidence>
<feature type="transmembrane region" description="Helical" evidence="1">
    <location>
        <begin position="572"/>
        <end position="594"/>
    </location>
</feature>
<dbReference type="Pfam" id="PF00501">
    <property type="entry name" value="AMP-binding"/>
    <property type="match status" value="1"/>
</dbReference>
<dbReference type="PANTHER" id="PTHR43767">
    <property type="entry name" value="LONG-CHAIN-FATTY-ACID--COA LIGASE"/>
    <property type="match status" value="1"/>
</dbReference>
<reference evidence="4 5" key="1">
    <citation type="submission" date="2019-02" db="EMBL/GenBank/DDBJ databases">
        <title>Deep-cultivation of Planctomycetes and their phenomic and genomic characterization uncovers novel biology.</title>
        <authorList>
            <person name="Wiegand S."/>
            <person name="Jogler M."/>
            <person name="Boedeker C."/>
            <person name="Pinto D."/>
            <person name="Vollmers J."/>
            <person name="Rivas-Marin E."/>
            <person name="Kohn T."/>
            <person name="Peeters S.H."/>
            <person name="Heuer A."/>
            <person name="Rast P."/>
            <person name="Oberbeckmann S."/>
            <person name="Bunk B."/>
            <person name="Jeske O."/>
            <person name="Meyerdierks A."/>
            <person name="Storesund J.E."/>
            <person name="Kallscheuer N."/>
            <person name="Luecker S."/>
            <person name="Lage O.M."/>
            <person name="Pohl T."/>
            <person name="Merkel B.J."/>
            <person name="Hornburger P."/>
            <person name="Mueller R.-W."/>
            <person name="Bruemmer F."/>
            <person name="Labrenz M."/>
            <person name="Spormann A.M."/>
            <person name="Op Den Camp H."/>
            <person name="Overmann J."/>
            <person name="Amann R."/>
            <person name="Jetten M.S.M."/>
            <person name="Mascher T."/>
            <person name="Medema M.H."/>
            <person name="Devos D.P."/>
            <person name="Kaster A.-K."/>
            <person name="Ovreas L."/>
            <person name="Rohde M."/>
            <person name="Galperin M.Y."/>
            <person name="Jogler C."/>
        </authorList>
    </citation>
    <scope>NUCLEOTIDE SEQUENCE [LARGE SCALE GENOMIC DNA]</scope>
    <source>
        <strain evidence="4 5">Enr8</strain>
    </source>
</reference>
<evidence type="ECO:0000313" key="4">
    <source>
        <dbReference type="EMBL" id="TWT34844.1"/>
    </source>
</evidence>
<comment type="caution">
    <text evidence="4">The sequence shown here is derived from an EMBL/GenBank/DDBJ whole genome shotgun (WGS) entry which is preliminary data.</text>
</comment>
<feature type="transmembrane region" description="Helical" evidence="1">
    <location>
        <begin position="615"/>
        <end position="634"/>
    </location>
</feature>
<dbReference type="PANTHER" id="PTHR43767:SF1">
    <property type="entry name" value="NONRIBOSOMAL PEPTIDE SYNTHASE PES1 (EUROFUNG)-RELATED"/>
    <property type="match status" value="1"/>
</dbReference>
<sequence>MNGLLQKIMWATLRFLLRFRYRVQVDGLEELRNLKGPVLVLPNHPAFVDPPTVLSHLRFGRSLRPLVFTDTYRSWLFHPFCIASNAFEVPNLKSHSRDAHRQTTEMIDKVVAGIEAGNDFLIYPSGRLKRQGTEIIGGARIAYELLSRCPDLQVVLVRTEGLWGSHFGCAQTGGVPDLAGGAKTAVWSLISSLLFFVPKRDVSITAVAIDRDQLPLDSKESLNRYLEGWYNANGGEEPKYVPYNPWFGPRDFDFESVKEQIDIDADAIKPATKEAIAAMLTEHLGRELEPSEQAPETTLDTLGLDSLERMDMALEMEREFGFRSNHVPTNVGELWLLAEGQLSSDEDEELVVPEIWNQHPQVSSEVPHALADNLAEAFVRRATERPDSAAVADQLSGVLTYRKLLTGATILSKRIAKLDGHTVGVLLPASVAADTLFLAIQLAGKLPVMLNWTTGDAGLAHAVAKLEVKNVVTSQRFLDRLGIEVPGANIVALEEMREGISKWEQTKTYLATYVAPKSFLRSLPQVDVDAPAAVLFTSGSEALPKAVPLSHRNLIADINAGVKLIQFEQSDILFGFLPPFHSFGLTAAFLMPVLTGIRVVHYPDPTDARGLSRIIRSYGATLMFATPTFLQYIFGVSTAEDLKTLRTVMVGAEKCPDALHDHFAATLPGAELLEGYGITECSPVVSGSSPCDSRRGTIGKPLECVEMLVVHAESHEPIDDGETGLLLVKGESIFQGYLKHDGPQPFVEVAGATWYNTGDLVMKDPDGFFHFRGRMKRFLKIGGEMVSLPALEEPLAKAFPPDEEGPKIAVEGIELDGGRKIVLFTCAAISLRDANAMIREAGMQGVMRLDEVRQVEQIPVLGTGKTDYRTLRSWVTEMPSGAEQKSA</sequence>
<dbReference type="RefSeq" id="WP_146431424.1">
    <property type="nucleotide sequence ID" value="NZ_SJPF01000002.1"/>
</dbReference>
<dbReference type="InterPro" id="IPR009081">
    <property type="entry name" value="PP-bd_ACP"/>
</dbReference>
<organism evidence="4 5">
    <name type="scientific">Blastopirellula retiformator</name>
    <dbReference type="NCBI Taxonomy" id="2527970"/>
    <lineage>
        <taxon>Bacteria</taxon>
        <taxon>Pseudomonadati</taxon>
        <taxon>Planctomycetota</taxon>
        <taxon>Planctomycetia</taxon>
        <taxon>Pirellulales</taxon>
        <taxon>Pirellulaceae</taxon>
        <taxon>Blastopirellula</taxon>
    </lineage>
</organism>
<dbReference type="Gene3D" id="3.40.50.12780">
    <property type="entry name" value="N-terminal domain of ligase-like"/>
    <property type="match status" value="1"/>
</dbReference>
<feature type="domain" description="Carrier" evidence="3">
    <location>
        <begin position="278"/>
        <end position="322"/>
    </location>
</feature>
<accession>A0A5C5V8D9</accession>
<dbReference type="InterPro" id="IPR000873">
    <property type="entry name" value="AMP-dep_synth/lig_dom"/>
</dbReference>
<dbReference type="Gene3D" id="1.10.1200.10">
    <property type="entry name" value="ACP-like"/>
    <property type="match status" value="1"/>
</dbReference>
<dbReference type="Pfam" id="PF00550">
    <property type="entry name" value="PP-binding"/>
    <property type="match status" value="1"/>
</dbReference>
<name>A0A5C5V8D9_9BACT</name>
<keyword evidence="5" id="KW-1185">Reference proteome</keyword>
<dbReference type="InterPro" id="IPR050237">
    <property type="entry name" value="ATP-dep_AMP-bd_enzyme"/>
</dbReference>
<dbReference type="SUPFAM" id="SSF69593">
    <property type="entry name" value="Glycerol-3-phosphate (1)-acyltransferase"/>
    <property type="match status" value="1"/>
</dbReference>
<dbReference type="SUPFAM" id="SSF56801">
    <property type="entry name" value="Acetyl-CoA synthetase-like"/>
    <property type="match status" value="1"/>
</dbReference>
<dbReference type="InterPro" id="IPR036736">
    <property type="entry name" value="ACP-like_sf"/>
</dbReference>
<gene>
    <name evidence="4" type="primary">aas_1</name>
    <name evidence="4" type="ORF">Enr8_22590</name>
</gene>
<dbReference type="EMBL" id="SJPF01000002">
    <property type="protein sequence ID" value="TWT34844.1"/>
    <property type="molecule type" value="Genomic_DNA"/>
</dbReference>
<feature type="domain" description="AMP-dependent synthetase/ligase" evidence="2">
    <location>
        <begin position="379"/>
        <end position="738"/>
    </location>
</feature>
<dbReference type="OrthoDB" id="9757771at2"/>